<dbReference type="Pfam" id="PF01943">
    <property type="entry name" value="Polysacc_synt"/>
    <property type="match status" value="1"/>
</dbReference>
<feature type="transmembrane region" description="Helical" evidence="6">
    <location>
        <begin position="12"/>
        <end position="35"/>
    </location>
</feature>
<keyword evidence="3 6" id="KW-0812">Transmembrane</keyword>
<evidence type="ECO:0000256" key="6">
    <source>
        <dbReference type="SAM" id="Phobius"/>
    </source>
</evidence>
<keyword evidence="5 6" id="KW-0472">Membrane</keyword>
<keyword evidence="8" id="KW-1185">Reference proteome</keyword>
<evidence type="ECO:0000256" key="4">
    <source>
        <dbReference type="ARBA" id="ARBA00022989"/>
    </source>
</evidence>
<feature type="transmembrane region" description="Helical" evidence="6">
    <location>
        <begin position="148"/>
        <end position="168"/>
    </location>
</feature>
<dbReference type="RefSeq" id="WP_109607532.1">
    <property type="nucleotide sequence ID" value="NZ_QGHA01000002.1"/>
</dbReference>
<sequence length="438" mass="48934">MVRKLLYSNTSWSLISNGLTAILGFVNLALIARLFSKDEAGMWFMLLTVYTLLEMLRSGWVQTPFIRFYVSARHENERRQLTGASWQLLLFFTIAISLLLLPASLFKSFDQPAFKLAKHYTVVWLFCALPFQLLQWQLQARSQFKKLAAVKIFFALLFSALLLLQFRLKSGINIIVLFYGGIQLFIGIAGMAFNWLRLGKWTNTSAERKSLSGFGKYSMLTMIASSLLRSSDQFIIAAWLGPSALALYAIPQKLVEAIEIPVRSFASVAMPAATALYHKHDSQGLRKLFYRQAGFLSFLILPLAAAFMLFPVPVVNLLGGGKYLQSAMLLRIFCCYTLLIPLDRYCGLLLDAANRPGYNTLKVISMLIINVVLDIAALSMGAGLYGVAAGSTITFLLGVVIGWVQLKDILCAFKPILFWREGITGFWGSLKNTPIPLK</sequence>
<evidence type="ECO:0000256" key="5">
    <source>
        <dbReference type="ARBA" id="ARBA00023136"/>
    </source>
</evidence>
<dbReference type="InterPro" id="IPR050833">
    <property type="entry name" value="Poly_Biosynth_Transport"/>
</dbReference>
<evidence type="ECO:0000256" key="2">
    <source>
        <dbReference type="ARBA" id="ARBA00022475"/>
    </source>
</evidence>
<dbReference type="GO" id="GO:0005886">
    <property type="term" value="C:plasma membrane"/>
    <property type="evidence" value="ECO:0007669"/>
    <property type="project" value="UniProtKB-SubCell"/>
</dbReference>
<proteinExistence type="predicted"/>
<feature type="transmembrane region" description="Helical" evidence="6">
    <location>
        <begin position="387"/>
        <end position="406"/>
    </location>
</feature>
<reference evidence="7 8" key="1">
    <citation type="submission" date="2018-05" db="EMBL/GenBank/DDBJ databases">
        <title>Genomic Encyclopedia of Archaeal and Bacterial Type Strains, Phase II (KMG-II): from individual species to whole genera.</title>
        <authorList>
            <person name="Goeker M."/>
        </authorList>
    </citation>
    <scope>NUCLEOTIDE SEQUENCE [LARGE SCALE GENOMIC DNA]</scope>
    <source>
        <strain evidence="7 8">DSM 19975</strain>
    </source>
</reference>
<dbReference type="AlphaFoldDB" id="A0A316HWI4"/>
<dbReference type="Proteomes" id="UP000245678">
    <property type="component" value="Unassembled WGS sequence"/>
</dbReference>
<protein>
    <submittedName>
        <fullName evidence="7">O-antigen/teichoic acid export membrane protein</fullName>
    </submittedName>
</protein>
<keyword evidence="2" id="KW-1003">Cell membrane</keyword>
<comment type="subcellular location">
    <subcellularLocation>
        <location evidence="1">Cell membrane</location>
        <topology evidence="1">Multi-pass membrane protein</topology>
    </subcellularLocation>
</comment>
<feature type="transmembrane region" description="Helical" evidence="6">
    <location>
        <begin position="41"/>
        <end position="60"/>
    </location>
</feature>
<feature type="transmembrane region" description="Helical" evidence="6">
    <location>
        <begin position="289"/>
        <end position="311"/>
    </location>
</feature>
<evidence type="ECO:0000313" key="7">
    <source>
        <dbReference type="EMBL" id="PWK79352.1"/>
    </source>
</evidence>
<keyword evidence="4 6" id="KW-1133">Transmembrane helix</keyword>
<organism evidence="7 8">
    <name type="scientific">Mucilaginibacter oryzae</name>
    <dbReference type="NCBI Taxonomy" id="468058"/>
    <lineage>
        <taxon>Bacteria</taxon>
        <taxon>Pseudomonadati</taxon>
        <taxon>Bacteroidota</taxon>
        <taxon>Sphingobacteriia</taxon>
        <taxon>Sphingobacteriales</taxon>
        <taxon>Sphingobacteriaceae</taxon>
        <taxon>Mucilaginibacter</taxon>
    </lineage>
</organism>
<evidence type="ECO:0000256" key="1">
    <source>
        <dbReference type="ARBA" id="ARBA00004651"/>
    </source>
</evidence>
<dbReference type="EMBL" id="QGHA01000002">
    <property type="protein sequence ID" value="PWK79352.1"/>
    <property type="molecule type" value="Genomic_DNA"/>
</dbReference>
<comment type="caution">
    <text evidence="7">The sequence shown here is derived from an EMBL/GenBank/DDBJ whole genome shotgun (WGS) entry which is preliminary data.</text>
</comment>
<evidence type="ECO:0000313" key="8">
    <source>
        <dbReference type="Proteomes" id="UP000245678"/>
    </source>
</evidence>
<dbReference type="PANTHER" id="PTHR30250">
    <property type="entry name" value="PST FAMILY PREDICTED COLANIC ACID TRANSPORTER"/>
    <property type="match status" value="1"/>
</dbReference>
<feature type="transmembrane region" description="Helical" evidence="6">
    <location>
        <begin position="363"/>
        <end position="381"/>
    </location>
</feature>
<dbReference type="PANTHER" id="PTHR30250:SF11">
    <property type="entry name" value="O-ANTIGEN TRANSPORTER-RELATED"/>
    <property type="match status" value="1"/>
</dbReference>
<feature type="transmembrane region" description="Helical" evidence="6">
    <location>
        <begin position="117"/>
        <end position="136"/>
    </location>
</feature>
<dbReference type="InterPro" id="IPR002797">
    <property type="entry name" value="Polysacc_synth"/>
</dbReference>
<name>A0A316HWI4_9SPHI</name>
<feature type="transmembrane region" description="Helical" evidence="6">
    <location>
        <begin position="81"/>
        <end position="105"/>
    </location>
</feature>
<accession>A0A316HWI4</accession>
<feature type="transmembrane region" description="Helical" evidence="6">
    <location>
        <begin position="323"/>
        <end position="342"/>
    </location>
</feature>
<feature type="transmembrane region" description="Helical" evidence="6">
    <location>
        <begin position="174"/>
        <end position="196"/>
    </location>
</feature>
<gene>
    <name evidence="7" type="ORF">LX99_01809</name>
</gene>
<evidence type="ECO:0000256" key="3">
    <source>
        <dbReference type="ARBA" id="ARBA00022692"/>
    </source>
</evidence>